<dbReference type="PANTHER" id="PTHR17453:SF0">
    <property type="entry name" value="SIGNAL RECOGNITION PARTICLE 19 KDA PROTEIN"/>
    <property type="match status" value="1"/>
</dbReference>
<keyword evidence="7" id="KW-1185">Reference proteome</keyword>
<evidence type="ECO:0000256" key="2">
    <source>
        <dbReference type="ARBA" id="ARBA00022490"/>
    </source>
</evidence>
<evidence type="ECO:0000313" key="7">
    <source>
        <dbReference type="Proteomes" id="UP001212411"/>
    </source>
</evidence>
<evidence type="ECO:0000256" key="4">
    <source>
        <dbReference type="ARBA" id="ARBA00023274"/>
    </source>
</evidence>
<protein>
    <submittedName>
        <fullName evidence="6">Signal recognition particle subunit Sec65</fullName>
    </submittedName>
</protein>
<sequence length="197" mass="22026">MVLVYPIYFDKKRSKEFRRISKQDAIENPLAKNIADVVRDLGYQCKIEPLKTHPADWANPGRVEITLPEKISKRYLFKQIAKVLQHRPTKPQDPLSLPIQNVPPRLPERPPAYPKGVAGNTIVPMHSPALSGGGISENMFQDMMQEMQGQPGMENGMNPLNALSGMGMPPPPTQTPSSSKPSTAKIEQEEEYDLDLE</sequence>
<feature type="compositionally biased region" description="Acidic residues" evidence="5">
    <location>
        <begin position="188"/>
        <end position="197"/>
    </location>
</feature>
<dbReference type="GO" id="GO:0008312">
    <property type="term" value="F:7S RNA binding"/>
    <property type="evidence" value="ECO:0007669"/>
    <property type="project" value="InterPro"/>
</dbReference>
<dbReference type="Pfam" id="PF01922">
    <property type="entry name" value="SRP19"/>
    <property type="match status" value="1"/>
</dbReference>
<dbReference type="SUPFAM" id="SSF69695">
    <property type="entry name" value="SRP19"/>
    <property type="match status" value="1"/>
</dbReference>
<dbReference type="InterPro" id="IPR002778">
    <property type="entry name" value="Signal_recog_particle_SRP19"/>
</dbReference>
<dbReference type="AlphaFoldDB" id="A0AAE9WE56"/>
<gene>
    <name evidence="6" type="primary">sec65</name>
    <name evidence="6" type="ORF">SOMG_04864</name>
</gene>
<feature type="region of interest" description="Disordered" evidence="5">
    <location>
        <begin position="150"/>
        <end position="197"/>
    </location>
</feature>
<dbReference type="PANTHER" id="PTHR17453">
    <property type="entry name" value="SIGNAL RECOGNITION PARTICLE 19 KD PROTEIN"/>
    <property type="match status" value="1"/>
</dbReference>
<keyword evidence="2" id="KW-0963">Cytoplasm</keyword>
<evidence type="ECO:0000256" key="1">
    <source>
        <dbReference type="ARBA" id="ARBA00004496"/>
    </source>
</evidence>
<dbReference type="Gene3D" id="3.30.56.30">
    <property type="entry name" value="Signal recognition particle, SRP19-like subunit"/>
    <property type="match status" value="1"/>
</dbReference>
<proteinExistence type="predicted"/>
<accession>A0AAE9WE56</accession>
<dbReference type="Proteomes" id="UP001212411">
    <property type="component" value="Chromosome 3"/>
</dbReference>
<evidence type="ECO:0000256" key="3">
    <source>
        <dbReference type="ARBA" id="ARBA00023135"/>
    </source>
</evidence>
<organism evidence="6 7">
    <name type="scientific">Schizosaccharomyces osmophilus</name>
    <dbReference type="NCBI Taxonomy" id="2545709"/>
    <lineage>
        <taxon>Eukaryota</taxon>
        <taxon>Fungi</taxon>
        <taxon>Dikarya</taxon>
        <taxon>Ascomycota</taxon>
        <taxon>Taphrinomycotina</taxon>
        <taxon>Schizosaccharomycetes</taxon>
        <taxon>Schizosaccharomycetales</taxon>
        <taxon>Schizosaccharomycetaceae</taxon>
        <taxon>Schizosaccharomyces</taxon>
    </lineage>
</organism>
<dbReference type="GO" id="GO:0005786">
    <property type="term" value="C:signal recognition particle, endoplasmic reticulum targeting"/>
    <property type="evidence" value="ECO:0007669"/>
    <property type="project" value="UniProtKB-KW"/>
</dbReference>
<dbReference type="EMBL" id="CP115613">
    <property type="protein sequence ID" value="WBW74741.1"/>
    <property type="molecule type" value="Genomic_DNA"/>
</dbReference>
<dbReference type="RefSeq" id="XP_056038984.1">
    <property type="nucleotide sequence ID" value="XM_056183641.1"/>
</dbReference>
<comment type="subcellular location">
    <subcellularLocation>
        <location evidence="1">Cytoplasm</location>
    </subcellularLocation>
</comment>
<evidence type="ECO:0000313" key="6">
    <source>
        <dbReference type="EMBL" id="WBW74741.1"/>
    </source>
</evidence>
<keyword evidence="3" id="KW-0733">Signal recognition particle</keyword>
<dbReference type="InterPro" id="IPR036521">
    <property type="entry name" value="SRP19-like_sf"/>
</dbReference>
<evidence type="ECO:0000256" key="5">
    <source>
        <dbReference type="SAM" id="MobiDB-lite"/>
    </source>
</evidence>
<dbReference type="GO" id="GO:0006617">
    <property type="term" value="P:SRP-dependent cotranslational protein targeting to membrane, signal sequence recognition"/>
    <property type="evidence" value="ECO:0007669"/>
    <property type="project" value="TreeGrafter"/>
</dbReference>
<dbReference type="GeneID" id="80878330"/>
<dbReference type="KEGG" id="som:SOMG_04864"/>
<name>A0AAE9WE56_9SCHI</name>
<keyword evidence="4" id="KW-0687">Ribonucleoprotein</keyword>
<reference evidence="6 7" key="1">
    <citation type="journal article" date="2023" name="G3 (Bethesda)">
        <title>A high-quality reference genome for the fission yeast Schizosaccharomyces osmophilus.</title>
        <authorList>
            <person name="Jia G.S."/>
            <person name="Zhang W.C."/>
            <person name="Liang Y."/>
            <person name="Liu X.H."/>
            <person name="Rhind N."/>
            <person name="Pidoux A."/>
            <person name="Brysch-Herzberg M."/>
            <person name="Du L.L."/>
        </authorList>
    </citation>
    <scope>NUCLEOTIDE SEQUENCE [LARGE SCALE GENOMIC DNA]</scope>
    <source>
        <strain evidence="6 7">CBS 15793</strain>
    </source>
</reference>